<dbReference type="RefSeq" id="WP_070755029.1">
    <property type="nucleotide sequence ID" value="NZ_CAJPUI010000004.1"/>
</dbReference>
<evidence type="ECO:0000313" key="3">
    <source>
        <dbReference type="EMBL" id="MBF0935323.1"/>
    </source>
</evidence>
<sequence length="83" mass="9671">MLSPEKIERINVLARKKKSEGLSPEEAQEQATLRQEYLASLRHGMRNHIEGMKIVDQEGTDVTPDKLKQIQKEKKIHNRHLED</sequence>
<accession>A0A929MPT3</accession>
<dbReference type="GO" id="GO:0005737">
    <property type="term" value="C:cytoplasm"/>
    <property type="evidence" value="ECO:0007669"/>
    <property type="project" value="UniProtKB-SubCell"/>
</dbReference>
<comment type="similarity">
    <text evidence="2">Belongs to the UPF0291 family.</text>
</comment>
<dbReference type="InterPro" id="IPR009242">
    <property type="entry name" value="DUF896"/>
</dbReference>
<evidence type="ECO:0000256" key="2">
    <source>
        <dbReference type="HAMAP-Rule" id="MF_01103"/>
    </source>
</evidence>
<dbReference type="HAMAP" id="MF_01103">
    <property type="entry name" value="UPF0291"/>
    <property type="match status" value="1"/>
</dbReference>
<dbReference type="Gene3D" id="1.10.287.540">
    <property type="entry name" value="Helix hairpin bin"/>
    <property type="match status" value="1"/>
</dbReference>
<organism evidence="3 4">
    <name type="scientific">Abiotrophia defectiva</name>
    <name type="common">Streptococcus defectivus</name>
    <dbReference type="NCBI Taxonomy" id="46125"/>
    <lineage>
        <taxon>Bacteria</taxon>
        <taxon>Bacillati</taxon>
        <taxon>Bacillota</taxon>
        <taxon>Bacilli</taxon>
        <taxon>Lactobacillales</taxon>
        <taxon>Aerococcaceae</taxon>
        <taxon>Abiotrophia</taxon>
    </lineage>
</organism>
<evidence type="ECO:0000313" key="4">
    <source>
        <dbReference type="Proteomes" id="UP000757900"/>
    </source>
</evidence>
<comment type="subcellular location">
    <subcellularLocation>
        <location evidence="2">Cytoplasm</location>
    </subcellularLocation>
</comment>
<dbReference type="PANTHER" id="PTHR37300">
    <property type="entry name" value="UPF0291 PROTEIN CBO2609/CLC_2481"/>
    <property type="match status" value="1"/>
</dbReference>
<evidence type="ECO:0000256" key="1">
    <source>
        <dbReference type="ARBA" id="ARBA00022490"/>
    </source>
</evidence>
<proteinExistence type="inferred from homology"/>
<dbReference type="EMBL" id="JABZFV010000194">
    <property type="protein sequence ID" value="MBF0935323.1"/>
    <property type="molecule type" value="Genomic_DNA"/>
</dbReference>
<protein>
    <recommendedName>
        <fullName evidence="2">UPF0291 protein HXK00_06765</fullName>
    </recommendedName>
</protein>
<comment type="caution">
    <text evidence="3">The sequence shown here is derived from an EMBL/GenBank/DDBJ whole genome shotgun (WGS) entry which is preliminary data.</text>
</comment>
<dbReference type="PANTHER" id="PTHR37300:SF1">
    <property type="entry name" value="UPF0291 PROTEIN YNZC"/>
    <property type="match status" value="1"/>
</dbReference>
<name>A0A929MPT3_ABIDE</name>
<dbReference type="Proteomes" id="UP000757900">
    <property type="component" value="Unassembled WGS sequence"/>
</dbReference>
<keyword evidence="1 2" id="KW-0963">Cytoplasm</keyword>
<dbReference type="Pfam" id="PF05979">
    <property type="entry name" value="DUF896"/>
    <property type="match status" value="1"/>
</dbReference>
<dbReference type="SUPFAM" id="SSF158221">
    <property type="entry name" value="YnzC-like"/>
    <property type="match status" value="1"/>
</dbReference>
<dbReference type="AlphaFoldDB" id="A0A929MPT3"/>
<reference evidence="3" key="1">
    <citation type="submission" date="2020-04" db="EMBL/GenBank/DDBJ databases">
        <title>Deep metagenomics examines the oral microbiome during advanced dental caries in children, revealing novel taxa and co-occurrences with host molecules.</title>
        <authorList>
            <person name="Baker J.L."/>
            <person name="Morton J.T."/>
            <person name="Dinis M."/>
            <person name="Alvarez R."/>
            <person name="Tran N.C."/>
            <person name="Knight R."/>
            <person name="Edlund A."/>
        </authorList>
    </citation>
    <scope>NUCLEOTIDE SEQUENCE</scope>
    <source>
        <strain evidence="3">JCVI_23_bin.16</strain>
    </source>
</reference>
<dbReference type="NCBIfam" id="NF002711">
    <property type="entry name" value="PRK02539.1"/>
    <property type="match status" value="1"/>
</dbReference>
<gene>
    <name evidence="3" type="ORF">HXK00_06765</name>
</gene>